<feature type="domain" description="HTH tetR-type" evidence="5">
    <location>
        <begin position="20"/>
        <end position="80"/>
    </location>
</feature>
<evidence type="ECO:0000313" key="6">
    <source>
        <dbReference type="EMBL" id="SJN41255.1"/>
    </source>
</evidence>
<proteinExistence type="predicted"/>
<dbReference type="Pfam" id="PF00440">
    <property type="entry name" value="TetR_N"/>
    <property type="match status" value="1"/>
</dbReference>
<protein>
    <submittedName>
        <fullName evidence="6">Transcriptional regulator, TetR family</fullName>
    </submittedName>
</protein>
<evidence type="ECO:0000313" key="7">
    <source>
        <dbReference type="Proteomes" id="UP000196778"/>
    </source>
</evidence>
<keyword evidence="3" id="KW-0804">Transcription</keyword>
<organism evidence="6 7">
    <name type="scientific">Mycetocola reblochoni REB411</name>
    <dbReference type="NCBI Taxonomy" id="1255698"/>
    <lineage>
        <taxon>Bacteria</taxon>
        <taxon>Bacillati</taxon>
        <taxon>Actinomycetota</taxon>
        <taxon>Actinomycetes</taxon>
        <taxon>Micrococcales</taxon>
        <taxon>Microbacteriaceae</taxon>
        <taxon>Mycetocola</taxon>
    </lineage>
</organism>
<dbReference type="SUPFAM" id="SSF46689">
    <property type="entry name" value="Homeodomain-like"/>
    <property type="match status" value="1"/>
</dbReference>
<dbReference type="GO" id="GO:0003700">
    <property type="term" value="F:DNA-binding transcription factor activity"/>
    <property type="evidence" value="ECO:0007669"/>
    <property type="project" value="TreeGrafter"/>
</dbReference>
<gene>
    <name evidence="6" type="ORF">FM119_12525</name>
</gene>
<dbReference type="InterPro" id="IPR001647">
    <property type="entry name" value="HTH_TetR"/>
</dbReference>
<dbReference type="PROSITE" id="PS50977">
    <property type="entry name" value="HTH_TETR_2"/>
    <property type="match status" value="1"/>
</dbReference>
<dbReference type="InterPro" id="IPR050109">
    <property type="entry name" value="HTH-type_TetR-like_transc_reg"/>
</dbReference>
<evidence type="ECO:0000256" key="3">
    <source>
        <dbReference type="ARBA" id="ARBA00023163"/>
    </source>
</evidence>
<accession>A0A1R4KAU0</accession>
<dbReference type="EMBL" id="FUKR01000072">
    <property type="protein sequence ID" value="SJN41255.1"/>
    <property type="molecule type" value="Genomic_DNA"/>
</dbReference>
<reference evidence="7" key="1">
    <citation type="submission" date="2017-02" db="EMBL/GenBank/DDBJ databases">
        <authorList>
            <person name="Dridi B."/>
        </authorList>
    </citation>
    <scope>NUCLEOTIDE SEQUENCE [LARGE SCALE GENOMIC DNA]</scope>
    <source>
        <strain evidence="7">EB411</strain>
    </source>
</reference>
<dbReference type="RefSeq" id="WP_087138499.1">
    <property type="nucleotide sequence ID" value="NZ_FUKR01000072.1"/>
</dbReference>
<sequence>MTPTTSPPPTRTAQAKPAYGEARGELIGATVRVVARRGMRGLSHRSVAAEAGVAHGLIGHYFGSTTALLAATLDAVLERSLVVDPVALLLREPPASGAELTSWIRDVQEIQVFEYEVHLAARREQELRPLSERLYRGYAEFAARAYEQAGYLRPDDAVLDAVTAAIDGIVLQSVTFRDTDDPRLQRAMLAIRDVVRDGAVRAD</sequence>
<dbReference type="Pfam" id="PF17940">
    <property type="entry name" value="TetR_C_31"/>
    <property type="match status" value="1"/>
</dbReference>
<keyword evidence="2 4" id="KW-0238">DNA-binding</keyword>
<dbReference type="PANTHER" id="PTHR30055:SF234">
    <property type="entry name" value="HTH-TYPE TRANSCRIPTIONAL REGULATOR BETI"/>
    <property type="match status" value="1"/>
</dbReference>
<dbReference type="Proteomes" id="UP000196778">
    <property type="component" value="Unassembled WGS sequence"/>
</dbReference>
<dbReference type="OrthoDB" id="9816296at2"/>
<evidence type="ECO:0000256" key="4">
    <source>
        <dbReference type="PROSITE-ProRule" id="PRU00335"/>
    </source>
</evidence>
<dbReference type="AlphaFoldDB" id="A0A1R4KAU0"/>
<name>A0A1R4KAU0_9MICO</name>
<evidence type="ECO:0000259" key="5">
    <source>
        <dbReference type="PROSITE" id="PS50977"/>
    </source>
</evidence>
<feature type="DNA-binding region" description="H-T-H motif" evidence="4">
    <location>
        <begin position="43"/>
        <end position="62"/>
    </location>
</feature>
<dbReference type="PANTHER" id="PTHR30055">
    <property type="entry name" value="HTH-TYPE TRANSCRIPTIONAL REGULATOR RUTR"/>
    <property type="match status" value="1"/>
</dbReference>
<keyword evidence="7" id="KW-1185">Reference proteome</keyword>
<dbReference type="InterPro" id="IPR041583">
    <property type="entry name" value="TetR_C_31"/>
</dbReference>
<dbReference type="InterPro" id="IPR009057">
    <property type="entry name" value="Homeodomain-like_sf"/>
</dbReference>
<dbReference type="GO" id="GO:0000976">
    <property type="term" value="F:transcription cis-regulatory region binding"/>
    <property type="evidence" value="ECO:0007669"/>
    <property type="project" value="TreeGrafter"/>
</dbReference>
<keyword evidence="1" id="KW-0805">Transcription regulation</keyword>
<evidence type="ECO:0000256" key="1">
    <source>
        <dbReference type="ARBA" id="ARBA00023015"/>
    </source>
</evidence>
<evidence type="ECO:0000256" key="2">
    <source>
        <dbReference type="ARBA" id="ARBA00023125"/>
    </source>
</evidence>
<dbReference type="Gene3D" id="1.10.357.10">
    <property type="entry name" value="Tetracycline Repressor, domain 2"/>
    <property type="match status" value="1"/>
</dbReference>